<organism evidence="4 5">
    <name type="scientific">Polypterus senegalus</name>
    <name type="common">Senegal bichir</name>
    <dbReference type="NCBI Taxonomy" id="55291"/>
    <lineage>
        <taxon>Eukaryota</taxon>
        <taxon>Metazoa</taxon>
        <taxon>Chordata</taxon>
        <taxon>Craniata</taxon>
        <taxon>Vertebrata</taxon>
        <taxon>Euteleostomi</taxon>
        <taxon>Actinopterygii</taxon>
        <taxon>Polypteriformes</taxon>
        <taxon>Polypteridae</taxon>
        <taxon>Polypterus</taxon>
    </lineage>
</organism>
<keyword evidence="1 2" id="KW-0378">Hydrolase</keyword>
<keyword evidence="5" id="KW-1185">Reference proteome</keyword>
<evidence type="ECO:0000256" key="2">
    <source>
        <dbReference type="RuleBase" id="RU361183"/>
    </source>
</evidence>
<feature type="binding site" evidence="1">
    <location>
        <position position="130"/>
    </location>
    <ligand>
        <name>Zn(2+)</name>
        <dbReference type="ChEBI" id="CHEBI:29105"/>
        <note>catalytic</note>
    </ligand>
</feature>
<keyword evidence="1" id="KW-1015">Disulfide bond</keyword>
<evidence type="ECO:0000259" key="3">
    <source>
        <dbReference type="PROSITE" id="PS51864"/>
    </source>
</evidence>
<dbReference type="InterPro" id="IPR001506">
    <property type="entry name" value="Peptidase_M12A"/>
</dbReference>
<feature type="binding site" evidence="1">
    <location>
        <position position="120"/>
    </location>
    <ligand>
        <name>Zn(2+)</name>
        <dbReference type="ChEBI" id="CHEBI:29105"/>
        <note>catalytic</note>
    </ligand>
</feature>
<comment type="caution">
    <text evidence="4">The sequence shown here is derived from an EMBL/GenBank/DDBJ whole genome shotgun (WGS) entry which is preliminary data.</text>
</comment>
<dbReference type="GO" id="GO:0008270">
    <property type="term" value="F:zinc ion binding"/>
    <property type="evidence" value="ECO:0007669"/>
    <property type="project" value="UniProtKB-UniRule"/>
</dbReference>
<proteinExistence type="predicted"/>
<keyword evidence="1 2" id="KW-0645">Protease</keyword>
<dbReference type="InterPro" id="IPR024079">
    <property type="entry name" value="MetalloPept_cat_dom_sf"/>
</dbReference>
<gene>
    <name evidence="4" type="primary">Bmp1</name>
    <name evidence="4" type="ORF">GTO96_0004753</name>
</gene>
<feature type="non-terminal residue" evidence="4">
    <location>
        <position position="472"/>
    </location>
</feature>
<accession>A0A8X7XHJ1</accession>
<dbReference type="PRINTS" id="PR00480">
    <property type="entry name" value="ASTACIN"/>
</dbReference>
<keyword evidence="1 2" id="KW-0862">Zinc</keyword>
<dbReference type="GO" id="GO:0016485">
    <property type="term" value="P:protein processing"/>
    <property type="evidence" value="ECO:0007669"/>
    <property type="project" value="TreeGrafter"/>
</dbReference>
<dbReference type="GO" id="GO:0004222">
    <property type="term" value="F:metalloendopeptidase activity"/>
    <property type="evidence" value="ECO:0007669"/>
    <property type="project" value="UniProtKB-UniRule"/>
</dbReference>
<dbReference type="Gene3D" id="3.40.390.10">
    <property type="entry name" value="Collagenase (Catalytic Domain)"/>
    <property type="match status" value="1"/>
</dbReference>
<evidence type="ECO:0000313" key="5">
    <source>
        <dbReference type="Proteomes" id="UP000886611"/>
    </source>
</evidence>
<keyword evidence="1 2" id="KW-0482">Metalloprotease</keyword>
<comment type="caution">
    <text evidence="1">Lacks conserved residue(s) required for the propagation of feature annotation.</text>
</comment>
<dbReference type="SUPFAM" id="SSF55486">
    <property type="entry name" value="Metalloproteases ('zincins'), catalytic domain"/>
    <property type="match status" value="1"/>
</dbReference>
<comment type="cofactor">
    <cofactor evidence="1 2">
        <name>Zn(2+)</name>
        <dbReference type="ChEBI" id="CHEBI:29105"/>
    </cofactor>
    <text evidence="1 2">Binds 1 zinc ion per subunit.</text>
</comment>
<dbReference type="EC" id="3.4.24.-" evidence="2"/>
<dbReference type="Proteomes" id="UP000886611">
    <property type="component" value="Unassembled WGS sequence"/>
</dbReference>
<dbReference type="PANTHER" id="PTHR10127:SF863">
    <property type="entry name" value="BONE MORPHOGENETIC PROTEIN 1"/>
    <property type="match status" value="1"/>
</dbReference>
<reference evidence="4 5" key="1">
    <citation type="journal article" date="2021" name="Cell">
        <title>Tracing the genetic footprints of vertebrate landing in non-teleost ray-finned fishes.</title>
        <authorList>
            <person name="Bi X."/>
            <person name="Wang K."/>
            <person name="Yang L."/>
            <person name="Pan H."/>
            <person name="Jiang H."/>
            <person name="Wei Q."/>
            <person name="Fang M."/>
            <person name="Yu H."/>
            <person name="Zhu C."/>
            <person name="Cai Y."/>
            <person name="He Y."/>
            <person name="Gan X."/>
            <person name="Zeng H."/>
            <person name="Yu D."/>
            <person name="Zhu Y."/>
            <person name="Jiang H."/>
            <person name="Qiu Q."/>
            <person name="Yang H."/>
            <person name="Zhang Y.E."/>
            <person name="Wang W."/>
            <person name="Zhu M."/>
            <person name="He S."/>
            <person name="Zhang G."/>
        </authorList>
    </citation>
    <scope>NUCLEOTIDE SEQUENCE [LARGE SCALE GENOMIC DNA]</scope>
    <source>
        <strain evidence="4">Bchr_013</strain>
    </source>
</reference>
<dbReference type="PANTHER" id="PTHR10127">
    <property type="entry name" value="DISCOIDIN, CUB, EGF, LAMININ , AND ZINC METALLOPROTEASE DOMAIN CONTAINING"/>
    <property type="match status" value="1"/>
</dbReference>
<dbReference type="GO" id="GO:0005615">
    <property type="term" value="C:extracellular space"/>
    <property type="evidence" value="ECO:0007669"/>
    <property type="project" value="TreeGrafter"/>
</dbReference>
<dbReference type="SMART" id="SM00235">
    <property type="entry name" value="ZnMc"/>
    <property type="match status" value="1"/>
</dbReference>
<sequence>MQKTRPFPVSMDLLELTSCRDLHHLHIRSHFALNWRRCSGLGSRDICAFACLFQRAIFRQAMRHWEKNACVTFIERTDEESYIVFTYRPCGCCSYVGRRGGGPQAISIGKNCDKFGIVVHELGHVIGFWHEHTRPDRDDHVSIVRENIQPGQEYNFLKMEPEEVDSLGEGYDFDSIMHYARNTFSRLKTTTMLLRVILAPDNIRKVSCPDNVSTLEDLKSILCEKLNIESGFTIQFEDPDFNNELCNLTDISELPADKATLKIFWNILVTPIEENTLSDFTVDTASVSSDSSLSPQTFNRVEPWPKEFPIPKFSLELELRLQKANKLYEQKKIPLDVTRDIKMEILYEDLETERQQLVDEVKKKNMNLDLVNTKMDLTFSLRRKEIVMDEPLVSVVQQRWPGLFIEQQVYAEFYRITQVQLKETFLTSLDKYSTALIKMYRAKGGKTAHELKSLLELLDEQVRNKDQERIVL</sequence>
<dbReference type="InterPro" id="IPR006026">
    <property type="entry name" value="Peptidase_Metallo"/>
</dbReference>
<feature type="disulfide bond" evidence="1">
    <location>
        <begin position="90"/>
        <end position="112"/>
    </location>
</feature>
<dbReference type="EMBL" id="JAATIS010000220">
    <property type="protein sequence ID" value="KAG2469280.1"/>
    <property type="molecule type" value="Genomic_DNA"/>
</dbReference>
<protein>
    <recommendedName>
        <fullName evidence="2">Metalloendopeptidase</fullName>
        <ecNumber evidence="2">3.4.24.-</ecNumber>
    </recommendedName>
</protein>
<evidence type="ECO:0000313" key="4">
    <source>
        <dbReference type="EMBL" id="KAG2469280.1"/>
    </source>
</evidence>
<dbReference type="PROSITE" id="PS51864">
    <property type="entry name" value="ASTACIN"/>
    <property type="match status" value="1"/>
</dbReference>
<feature type="domain" description="Peptidase M12A" evidence="3">
    <location>
        <begin position="25"/>
        <end position="213"/>
    </location>
</feature>
<feature type="binding site" evidence="1">
    <location>
        <position position="124"/>
    </location>
    <ligand>
        <name>Zn(2+)</name>
        <dbReference type="ChEBI" id="CHEBI:29105"/>
        <note>catalytic</note>
    </ligand>
</feature>
<feature type="disulfide bond" evidence="1">
    <location>
        <begin position="92"/>
        <end position="93"/>
    </location>
</feature>
<keyword evidence="1 2" id="KW-0479">Metal-binding</keyword>
<name>A0A8X7XHJ1_POLSE</name>
<evidence type="ECO:0000256" key="1">
    <source>
        <dbReference type="PROSITE-ProRule" id="PRU01211"/>
    </source>
</evidence>
<feature type="non-terminal residue" evidence="4">
    <location>
        <position position="1"/>
    </location>
</feature>
<feature type="active site" evidence="1">
    <location>
        <position position="121"/>
    </location>
</feature>
<dbReference type="AlphaFoldDB" id="A0A8X7XHJ1"/>
<dbReference type="Pfam" id="PF01400">
    <property type="entry name" value="Astacin"/>
    <property type="match status" value="1"/>
</dbReference>
<dbReference type="GO" id="GO:0009953">
    <property type="term" value="P:dorsal/ventral pattern formation"/>
    <property type="evidence" value="ECO:0007669"/>
    <property type="project" value="TreeGrafter"/>
</dbReference>